<keyword evidence="3" id="KW-0472">Membrane</keyword>
<sequence length="215" mass="23592">MAAAYSSRDIVEDYLRYKLLSRSVAGRFPPRIDVATSSSSWLVEQTSTSRRGVTRNYPRQDSSSAPPQLQVVLRAASDELEHRYSGDLSVQVLRLCRNDGGAARWRSLSVIKEELFRNGVNWGRIVTMMALGGALSAELATAGELDQVDEVAGWLEESLDSAPLHQWIEDNGGWDAFVELYGSRAPVTSWSLRTLFGLVVLGAAGITLGALFTQK</sequence>
<dbReference type="InterPro" id="IPR020726">
    <property type="entry name" value="Bcl2_BH2_motif_CS"/>
</dbReference>
<dbReference type="GO" id="GO:0005741">
    <property type="term" value="C:mitochondrial outer membrane"/>
    <property type="evidence" value="ECO:0007669"/>
    <property type="project" value="TreeGrafter"/>
</dbReference>
<dbReference type="PROSITE" id="PS50062">
    <property type="entry name" value="BCL2_FAMILY"/>
    <property type="match status" value="1"/>
</dbReference>
<dbReference type="InterPro" id="IPR036834">
    <property type="entry name" value="Bcl-2-like_sf"/>
</dbReference>
<dbReference type="Gene3D" id="1.10.437.10">
    <property type="entry name" value="Blc2-like"/>
    <property type="match status" value="1"/>
</dbReference>
<evidence type="ECO:0000256" key="1">
    <source>
        <dbReference type="ARBA" id="ARBA00009458"/>
    </source>
</evidence>
<dbReference type="OrthoDB" id="6021377at2759"/>
<keyword evidence="3" id="KW-0812">Transmembrane</keyword>
<dbReference type="CDD" id="cd06845">
    <property type="entry name" value="Bcl-2_like"/>
    <property type="match status" value="1"/>
</dbReference>
<dbReference type="Proteomes" id="UP000515145">
    <property type="component" value="Chromosome 20"/>
</dbReference>
<proteinExistence type="inferred from homology"/>
<dbReference type="Pfam" id="PF00452">
    <property type="entry name" value="Bcl-2"/>
    <property type="match status" value="1"/>
</dbReference>
<dbReference type="GO" id="GO:0051400">
    <property type="term" value="F:BH domain binding"/>
    <property type="evidence" value="ECO:0007669"/>
    <property type="project" value="TreeGrafter"/>
</dbReference>
<dbReference type="RefSeq" id="XP_028288793.1">
    <property type="nucleotide sequence ID" value="XM_028432992.1"/>
</dbReference>
<keyword evidence="2" id="KW-0053">Apoptosis</keyword>
<dbReference type="SUPFAM" id="SSF56854">
    <property type="entry name" value="Bcl-2 inhibitors of programmed cell death"/>
    <property type="match status" value="1"/>
</dbReference>
<dbReference type="PANTHER" id="PTHR11256">
    <property type="entry name" value="BCL-2 RELATED"/>
    <property type="match status" value="1"/>
</dbReference>
<dbReference type="InParanoid" id="A0A6P7KGH2"/>
<dbReference type="InterPro" id="IPR026298">
    <property type="entry name" value="Bcl-2_fam"/>
</dbReference>
<keyword evidence="3" id="KW-1133">Transmembrane helix</keyword>
<protein>
    <submittedName>
        <fullName evidence="6">Apoptosis regulator Bcl-2-like</fullName>
    </submittedName>
</protein>
<keyword evidence="5" id="KW-1185">Reference proteome</keyword>
<dbReference type="InterPro" id="IPR002475">
    <property type="entry name" value="Bcl2-like"/>
</dbReference>
<evidence type="ECO:0000256" key="2">
    <source>
        <dbReference type="ARBA" id="ARBA00022703"/>
    </source>
</evidence>
<dbReference type="GeneID" id="114453219"/>
<evidence type="ECO:0000313" key="6">
    <source>
        <dbReference type="RefSeq" id="XP_028288793.1"/>
    </source>
</evidence>
<dbReference type="PROSITE" id="PS01258">
    <property type="entry name" value="BH2"/>
    <property type="match status" value="1"/>
</dbReference>
<evidence type="ECO:0000259" key="4">
    <source>
        <dbReference type="SMART" id="SM00337"/>
    </source>
</evidence>
<dbReference type="GO" id="GO:0097192">
    <property type="term" value="P:extrinsic apoptotic signaling pathway in absence of ligand"/>
    <property type="evidence" value="ECO:0007669"/>
    <property type="project" value="TreeGrafter"/>
</dbReference>
<feature type="transmembrane region" description="Helical" evidence="3">
    <location>
        <begin position="190"/>
        <end position="212"/>
    </location>
</feature>
<gene>
    <name evidence="6" type="primary">LOC114453219</name>
</gene>
<accession>A0A6P7KGH2</accession>
<dbReference type="PANTHER" id="PTHR11256:SF50">
    <property type="entry name" value="APOPTOSIS REGULATOR CED-9"/>
    <property type="match status" value="1"/>
</dbReference>
<comment type="similarity">
    <text evidence="1">Belongs to the Bcl-2 family.</text>
</comment>
<dbReference type="PRINTS" id="PR01862">
    <property type="entry name" value="BCL2FAMILY"/>
</dbReference>
<dbReference type="GO" id="GO:0008630">
    <property type="term" value="P:intrinsic apoptotic signaling pathway in response to DNA damage"/>
    <property type="evidence" value="ECO:0007669"/>
    <property type="project" value="TreeGrafter"/>
</dbReference>
<dbReference type="GO" id="GO:0001836">
    <property type="term" value="P:release of cytochrome c from mitochondria"/>
    <property type="evidence" value="ECO:0007669"/>
    <property type="project" value="TreeGrafter"/>
</dbReference>
<dbReference type="GO" id="GO:0042981">
    <property type="term" value="P:regulation of apoptotic process"/>
    <property type="evidence" value="ECO:0007669"/>
    <property type="project" value="InterPro"/>
</dbReference>
<evidence type="ECO:0000313" key="5">
    <source>
        <dbReference type="Proteomes" id="UP000515145"/>
    </source>
</evidence>
<reference evidence="6" key="1">
    <citation type="submission" date="2025-08" db="UniProtKB">
        <authorList>
            <consortium name="RefSeq"/>
        </authorList>
    </citation>
    <scope>IDENTIFICATION</scope>
</reference>
<organism evidence="5 6">
    <name type="scientific">Parambassis ranga</name>
    <name type="common">Indian glassy fish</name>
    <dbReference type="NCBI Taxonomy" id="210632"/>
    <lineage>
        <taxon>Eukaryota</taxon>
        <taxon>Metazoa</taxon>
        <taxon>Chordata</taxon>
        <taxon>Craniata</taxon>
        <taxon>Vertebrata</taxon>
        <taxon>Euteleostomi</taxon>
        <taxon>Actinopterygii</taxon>
        <taxon>Neopterygii</taxon>
        <taxon>Teleostei</taxon>
        <taxon>Neoteleostei</taxon>
        <taxon>Acanthomorphata</taxon>
        <taxon>Ovalentaria</taxon>
        <taxon>Ambassidae</taxon>
        <taxon>Parambassis</taxon>
    </lineage>
</organism>
<dbReference type="SMART" id="SM00337">
    <property type="entry name" value="BCL"/>
    <property type="match status" value="1"/>
</dbReference>
<evidence type="ECO:0000256" key="3">
    <source>
        <dbReference type="SAM" id="Phobius"/>
    </source>
</evidence>
<feature type="domain" description="Bcl-2 Bcl-2 homology region 1-3" evidence="4">
    <location>
        <begin position="73"/>
        <end position="174"/>
    </location>
</feature>
<name>A0A6P7KGH2_9TELE</name>
<dbReference type="InterPro" id="IPR046371">
    <property type="entry name" value="Bcl-2_BH1-3"/>
</dbReference>
<dbReference type="AlphaFoldDB" id="A0A6P7KGH2"/>